<sequence>MRASVLYNLAFFYIFLVLAQFHGLKLTDGNLSIFIQHKCKHMVAILLHFNSQMKLSVLSSADLPQEWDKAQKLGVKEKNQPRRIVDLSSSKR</sequence>
<evidence type="ECO:0000313" key="3">
    <source>
        <dbReference type="Proteomes" id="UP000821853"/>
    </source>
</evidence>
<evidence type="ECO:0000313" key="2">
    <source>
        <dbReference type="EMBL" id="KAH9380005.1"/>
    </source>
</evidence>
<dbReference type="EMBL" id="JABSTR010000010">
    <property type="protein sequence ID" value="KAH9380005.1"/>
    <property type="molecule type" value="Genomic_DNA"/>
</dbReference>
<name>A0A9J6GWZ7_HAELO</name>
<dbReference type="AlphaFoldDB" id="A0A9J6GWZ7"/>
<comment type="caution">
    <text evidence="2">The sequence shown here is derived from an EMBL/GenBank/DDBJ whole genome shotgun (WGS) entry which is preliminary data.</text>
</comment>
<keyword evidence="1" id="KW-1133">Transmembrane helix</keyword>
<protein>
    <submittedName>
        <fullName evidence="2">Uncharacterized protein</fullName>
    </submittedName>
</protein>
<dbReference type="VEuPathDB" id="VectorBase:HLOH_049609"/>
<feature type="transmembrane region" description="Helical" evidence="1">
    <location>
        <begin position="6"/>
        <end position="24"/>
    </location>
</feature>
<keyword evidence="1" id="KW-0812">Transmembrane</keyword>
<gene>
    <name evidence="2" type="ORF">HPB48_022407</name>
</gene>
<reference evidence="2 3" key="1">
    <citation type="journal article" date="2020" name="Cell">
        <title>Large-Scale Comparative Analyses of Tick Genomes Elucidate Their Genetic Diversity and Vector Capacities.</title>
        <authorList>
            <consortium name="Tick Genome and Microbiome Consortium (TIGMIC)"/>
            <person name="Jia N."/>
            <person name="Wang J."/>
            <person name="Shi W."/>
            <person name="Du L."/>
            <person name="Sun Y."/>
            <person name="Zhan W."/>
            <person name="Jiang J.F."/>
            <person name="Wang Q."/>
            <person name="Zhang B."/>
            <person name="Ji P."/>
            <person name="Bell-Sakyi L."/>
            <person name="Cui X.M."/>
            <person name="Yuan T.T."/>
            <person name="Jiang B.G."/>
            <person name="Yang W.F."/>
            <person name="Lam T.T."/>
            <person name="Chang Q.C."/>
            <person name="Ding S.J."/>
            <person name="Wang X.J."/>
            <person name="Zhu J.G."/>
            <person name="Ruan X.D."/>
            <person name="Zhao L."/>
            <person name="Wei J.T."/>
            <person name="Ye R.Z."/>
            <person name="Que T.C."/>
            <person name="Du C.H."/>
            <person name="Zhou Y.H."/>
            <person name="Cheng J.X."/>
            <person name="Dai P.F."/>
            <person name="Guo W.B."/>
            <person name="Han X.H."/>
            <person name="Huang E.J."/>
            <person name="Li L.F."/>
            <person name="Wei W."/>
            <person name="Gao Y.C."/>
            <person name="Liu J.Z."/>
            <person name="Shao H.Z."/>
            <person name="Wang X."/>
            <person name="Wang C.C."/>
            <person name="Yang T.C."/>
            <person name="Huo Q.B."/>
            <person name="Li W."/>
            <person name="Chen H.Y."/>
            <person name="Chen S.E."/>
            <person name="Zhou L.G."/>
            <person name="Ni X.B."/>
            <person name="Tian J.H."/>
            <person name="Sheng Y."/>
            <person name="Liu T."/>
            <person name="Pan Y.S."/>
            <person name="Xia L.Y."/>
            <person name="Li J."/>
            <person name="Zhao F."/>
            <person name="Cao W.C."/>
        </authorList>
    </citation>
    <scope>NUCLEOTIDE SEQUENCE [LARGE SCALE GENOMIC DNA]</scope>
    <source>
        <strain evidence="2">HaeL-2018</strain>
    </source>
</reference>
<organism evidence="2 3">
    <name type="scientific">Haemaphysalis longicornis</name>
    <name type="common">Bush tick</name>
    <dbReference type="NCBI Taxonomy" id="44386"/>
    <lineage>
        <taxon>Eukaryota</taxon>
        <taxon>Metazoa</taxon>
        <taxon>Ecdysozoa</taxon>
        <taxon>Arthropoda</taxon>
        <taxon>Chelicerata</taxon>
        <taxon>Arachnida</taxon>
        <taxon>Acari</taxon>
        <taxon>Parasitiformes</taxon>
        <taxon>Ixodida</taxon>
        <taxon>Ixodoidea</taxon>
        <taxon>Ixodidae</taxon>
        <taxon>Haemaphysalinae</taxon>
        <taxon>Haemaphysalis</taxon>
    </lineage>
</organism>
<keyword evidence="1" id="KW-0472">Membrane</keyword>
<evidence type="ECO:0000256" key="1">
    <source>
        <dbReference type="SAM" id="Phobius"/>
    </source>
</evidence>
<dbReference type="Proteomes" id="UP000821853">
    <property type="component" value="Chromosome 8"/>
</dbReference>
<proteinExistence type="predicted"/>
<accession>A0A9J6GWZ7</accession>
<keyword evidence="3" id="KW-1185">Reference proteome</keyword>
<dbReference type="OrthoDB" id="6511372at2759"/>